<dbReference type="VEuPathDB" id="FungiDB:AB675_7567"/>
<dbReference type="GeneID" id="28739826"/>
<gene>
    <name evidence="1" type="ORF">AB675_7567</name>
</gene>
<keyword evidence="2" id="KW-1185">Reference proteome</keyword>
<dbReference type="Proteomes" id="UP000038010">
    <property type="component" value="Unassembled WGS sequence"/>
</dbReference>
<evidence type="ECO:0000313" key="1">
    <source>
        <dbReference type="EMBL" id="KPI40500.1"/>
    </source>
</evidence>
<proteinExistence type="predicted"/>
<dbReference type="RefSeq" id="XP_018000463.1">
    <property type="nucleotide sequence ID" value="XM_018147946.1"/>
</dbReference>
<accession>A0A0N1HQX8</accession>
<dbReference type="EMBL" id="LFJN01000012">
    <property type="protein sequence ID" value="KPI40500.1"/>
    <property type="molecule type" value="Genomic_DNA"/>
</dbReference>
<dbReference type="OrthoDB" id="2910287at2759"/>
<evidence type="ECO:0000313" key="2">
    <source>
        <dbReference type="Proteomes" id="UP000038010"/>
    </source>
</evidence>
<comment type="caution">
    <text evidence="1">The sequence shown here is derived from an EMBL/GenBank/DDBJ whole genome shotgun (WGS) entry which is preliminary data.</text>
</comment>
<name>A0A0N1HQX8_9EURO</name>
<protein>
    <submittedName>
        <fullName evidence="1">Uncharacterized protein</fullName>
    </submittedName>
</protein>
<organism evidence="1 2">
    <name type="scientific">Cyphellophora attinorum</name>
    <dbReference type="NCBI Taxonomy" id="1664694"/>
    <lineage>
        <taxon>Eukaryota</taxon>
        <taxon>Fungi</taxon>
        <taxon>Dikarya</taxon>
        <taxon>Ascomycota</taxon>
        <taxon>Pezizomycotina</taxon>
        <taxon>Eurotiomycetes</taxon>
        <taxon>Chaetothyriomycetidae</taxon>
        <taxon>Chaetothyriales</taxon>
        <taxon>Cyphellophoraceae</taxon>
        <taxon>Cyphellophora</taxon>
    </lineage>
</organism>
<reference evidence="1 2" key="1">
    <citation type="submission" date="2015-06" db="EMBL/GenBank/DDBJ databases">
        <title>Draft genome of the ant-associated black yeast Phialophora attae CBS 131958.</title>
        <authorList>
            <person name="Moreno L.F."/>
            <person name="Stielow B.J."/>
            <person name="de Hoog S."/>
            <person name="Vicente V.A."/>
            <person name="Weiss V.A."/>
            <person name="de Vries M."/>
            <person name="Cruz L.M."/>
            <person name="Souza E.M."/>
        </authorList>
    </citation>
    <scope>NUCLEOTIDE SEQUENCE [LARGE SCALE GENOMIC DNA]</scope>
    <source>
        <strain evidence="1 2">CBS 131958</strain>
    </source>
</reference>
<dbReference type="AlphaFoldDB" id="A0A0N1HQX8"/>
<sequence length="126" mass="14065">MLAWMLAATAFAEDVLEQRDSTWIGVYTCPQPNWSPQDQCRWTQMEITGNSQQGKCYAIDPSTSDKLSFGPDQGIWCILFTGKECSGDQSKIYYPGTPYLGQWRATHMDGGANPTSKFQSFSCGRS</sequence>